<organism evidence="2 3">
    <name type="scientific">Streptomyces spectabilis</name>
    <dbReference type="NCBI Taxonomy" id="68270"/>
    <lineage>
        <taxon>Bacteria</taxon>
        <taxon>Bacillati</taxon>
        <taxon>Actinomycetota</taxon>
        <taxon>Actinomycetes</taxon>
        <taxon>Kitasatosporales</taxon>
        <taxon>Streptomycetaceae</taxon>
        <taxon>Streptomyces</taxon>
    </lineage>
</organism>
<feature type="compositionally biased region" description="Polar residues" evidence="1">
    <location>
        <begin position="180"/>
        <end position="194"/>
    </location>
</feature>
<evidence type="ECO:0000313" key="2">
    <source>
        <dbReference type="EMBL" id="MBB5105476.1"/>
    </source>
</evidence>
<sequence length="194" mass="20797">MQIIGPTTFDEVRALFHRDHPVTRAHEVNTNEDADSALRLADATFGTWATIRLSRADVRSVLLPWHLSCGGGRELVPRTGLTVGQAADLLRAHEAEFTAANPVCTGKIARFRTAAFSSIYLTTRPIPHDHYADLPTDEGLVHLDGLHRLLAWELAGRLSPGAELTALIAGDLTPLAPTAASDSTPNATTGGPRP</sequence>
<accession>A0A7W8EVD1</accession>
<dbReference type="AlphaFoldDB" id="A0A7W8EVD1"/>
<feature type="region of interest" description="Disordered" evidence="1">
    <location>
        <begin position="175"/>
        <end position="194"/>
    </location>
</feature>
<comment type="caution">
    <text evidence="2">The sequence shown here is derived from an EMBL/GenBank/DDBJ whole genome shotgun (WGS) entry which is preliminary data.</text>
</comment>
<evidence type="ECO:0000313" key="3">
    <source>
        <dbReference type="Proteomes" id="UP000549009"/>
    </source>
</evidence>
<dbReference type="RefSeq" id="WP_184925370.1">
    <property type="nucleotide sequence ID" value="NZ_BMSQ01000006.1"/>
</dbReference>
<protein>
    <submittedName>
        <fullName evidence="2">Uncharacterized protein</fullName>
    </submittedName>
</protein>
<dbReference type="Proteomes" id="UP000549009">
    <property type="component" value="Unassembled WGS sequence"/>
</dbReference>
<keyword evidence="3" id="KW-1185">Reference proteome</keyword>
<name>A0A7W8EVD1_STRST</name>
<reference evidence="2 3" key="1">
    <citation type="submission" date="2020-08" db="EMBL/GenBank/DDBJ databases">
        <title>Genomic Encyclopedia of Type Strains, Phase III (KMG-III): the genomes of soil and plant-associated and newly described type strains.</title>
        <authorList>
            <person name="Whitman W."/>
        </authorList>
    </citation>
    <scope>NUCLEOTIDE SEQUENCE [LARGE SCALE GENOMIC DNA]</scope>
    <source>
        <strain evidence="2 3">CECT 3146</strain>
    </source>
</reference>
<evidence type="ECO:0000256" key="1">
    <source>
        <dbReference type="SAM" id="MobiDB-lite"/>
    </source>
</evidence>
<dbReference type="InterPro" id="IPR046276">
    <property type="entry name" value="DUF6309"/>
</dbReference>
<dbReference type="EMBL" id="JACHJD010000007">
    <property type="protein sequence ID" value="MBB5105476.1"/>
    <property type="molecule type" value="Genomic_DNA"/>
</dbReference>
<gene>
    <name evidence="2" type="ORF">FHS40_004571</name>
</gene>
<dbReference type="Pfam" id="PF19828">
    <property type="entry name" value="DUF6309"/>
    <property type="match status" value="1"/>
</dbReference>
<proteinExistence type="predicted"/>